<accession>A0A0F8Z1A7</accession>
<gene>
    <name evidence="1" type="ORF">LCGC14_2752280</name>
</gene>
<feature type="non-terminal residue" evidence="1">
    <location>
        <position position="44"/>
    </location>
</feature>
<dbReference type="AlphaFoldDB" id="A0A0F8Z1A7"/>
<proteinExistence type="predicted"/>
<dbReference type="EMBL" id="LAZR01050356">
    <property type="protein sequence ID" value="KKK87532.1"/>
    <property type="molecule type" value="Genomic_DNA"/>
</dbReference>
<protein>
    <submittedName>
        <fullName evidence="1">Uncharacterized protein</fullName>
    </submittedName>
</protein>
<comment type="caution">
    <text evidence="1">The sequence shown here is derived from an EMBL/GenBank/DDBJ whole genome shotgun (WGS) entry which is preliminary data.</text>
</comment>
<organism evidence="1">
    <name type="scientific">marine sediment metagenome</name>
    <dbReference type="NCBI Taxonomy" id="412755"/>
    <lineage>
        <taxon>unclassified sequences</taxon>
        <taxon>metagenomes</taxon>
        <taxon>ecological metagenomes</taxon>
    </lineage>
</organism>
<reference evidence="1" key="1">
    <citation type="journal article" date="2015" name="Nature">
        <title>Complex archaea that bridge the gap between prokaryotes and eukaryotes.</title>
        <authorList>
            <person name="Spang A."/>
            <person name="Saw J.H."/>
            <person name="Jorgensen S.L."/>
            <person name="Zaremba-Niedzwiedzka K."/>
            <person name="Martijn J."/>
            <person name="Lind A.E."/>
            <person name="van Eijk R."/>
            <person name="Schleper C."/>
            <person name="Guy L."/>
            <person name="Ettema T.J."/>
        </authorList>
    </citation>
    <scope>NUCLEOTIDE SEQUENCE</scope>
</reference>
<sequence>MPAEQVSIIIRAKDFASRVFKRVAGGLKRVHISAQGLRRAFLTV</sequence>
<name>A0A0F8Z1A7_9ZZZZ</name>
<evidence type="ECO:0000313" key="1">
    <source>
        <dbReference type="EMBL" id="KKK87532.1"/>
    </source>
</evidence>